<organism evidence="1 2">
    <name type="scientific">Pararoseomonas baculiformis</name>
    <dbReference type="NCBI Taxonomy" id="2820812"/>
    <lineage>
        <taxon>Bacteria</taxon>
        <taxon>Pseudomonadati</taxon>
        <taxon>Pseudomonadota</taxon>
        <taxon>Alphaproteobacteria</taxon>
        <taxon>Acetobacterales</taxon>
        <taxon>Acetobacteraceae</taxon>
        <taxon>Pararoseomonas</taxon>
    </lineage>
</organism>
<protein>
    <submittedName>
        <fullName evidence="1">Squalene/phytoene synthase family protein</fullName>
    </submittedName>
</protein>
<keyword evidence="2" id="KW-1185">Reference proteome</keyword>
<dbReference type="Gene3D" id="1.10.600.10">
    <property type="entry name" value="Farnesyl Diphosphate Synthase"/>
    <property type="match status" value="1"/>
</dbReference>
<evidence type="ECO:0000313" key="1">
    <source>
        <dbReference type="EMBL" id="MBP0443928.1"/>
    </source>
</evidence>
<accession>A0ABS4AAB9</accession>
<reference evidence="1 2" key="1">
    <citation type="submission" date="2021-03" db="EMBL/GenBank/DDBJ databases">
        <authorList>
            <person name="So Y."/>
        </authorList>
    </citation>
    <scope>NUCLEOTIDE SEQUENCE [LARGE SCALE GENOMIC DNA]</scope>
    <source>
        <strain evidence="1 2">SSH11</strain>
    </source>
</reference>
<dbReference type="Proteomes" id="UP000681594">
    <property type="component" value="Unassembled WGS sequence"/>
</dbReference>
<dbReference type="EMBL" id="JAGIZB010000003">
    <property type="protein sequence ID" value="MBP0443928.1"/>
    <property type="molecule type" value="Genomic_DNA"/>
</dbReference>
<sequence>MAEADALSPMAALARRADPDRFLCALFVPSAARETIFTLIGFNHELARAREVAREPMMALIRLQWWRDTIEEAMAGKPPRRHEVAGPVAVALQEGRLDPGALLRMAEAREAEEPPEDRAALERQLRGTAGELAAETGRVLGAPASCFDSLCRAGMAYGLAGTLRSLPVLAAQGRQPLPPGCLPTEAKPGPDMARELHALAAWGLGIAREARSALRDLPRRSIAAALPVILADRDLKRLSSPDWNWAAAPAPRGGGDRLALSWAGLRGRV</sequence>
<dbReference type="Pfam" id="PF00494">
    <property type="entry name" value="SQS_PSY"/>
    <property type="match status" value="1"/>
</dbReference>
<dbReference type="InterPro" id="IPR008949">
    <property type="entry name" value="Isoprenoid_synthase_dom_sf"/>
</dbReference>
<proteinExistence type="predicted"/>
<dbReference type="InterPro" id="IPR002060">
    <property type="entry name" value="Squ/phyt_synthse"/>
</dbReference>
<dbReference type="RefSeq" id="WP_209378161.1">
    <property type="nucleotide sequence ID" value="NZ_JAGIZB010000003.1"/>
</dbReference>
<gene>
    <name evidence="1" type="ORF">J8J14_03970</name>
</gene>
<evidence type="ECO:0000313" key="2">
    <source>
        <dbReference type="Proteomes" id="UP000681594"/>
    </source>
</evidence>
<comment type="caution">
    <text evidence="1">The sequence shown here is derived from an EMBL/GenBank/DDBJ whole genome shotgun (WGS) entry which is preliminary data.</text>
</comment>
<dbReference type="SUPFAM" id="SSF48576">
    <property type="entry name" value="Terpenoid synthases"/>
    <property type="match status" value="1"/>
</dbReference>
<name>A0ABS4AAB9_9PROT</name>